<dbReference type="KEGG" id="moc:BB934_35550"/>
<name>A0A1B2EUD5_9HYPH</name>
<evidence type="ECO:0000313" key="1">
    <source>
        <dbReference type="EMBL" id="ANY83574.1"/>
    </source>
</evidence>
<protein>
    <recommendedName>
        <fullName evidence="2">Integrase catalytic domain-containing protein</fullName>
    </recommendedName>
</protein>
<organism evidence="1">
    <name type="scientific">Microvirga ossetica</name>
    <dbReference type="NCBI Taxonomy" id="1882682"/>
    <lineage>
        <taxon>Bacteria</taxon>
        <taxon>Pseudomonadati</taxon>
        <taxon>Pseudomonadota</taxon>
        <taxon>Alphaproteobacteria</taxon>
        <taxon>Hyphomicrobiales</taxon>
        <taxon>Methylobacteriaceae</taxon>
        <taxon>Microvirga</taxon>
    </lineage>
</organism>
<reference evidence="1" key="1">
    <citation type="submission" date="2016-07" db="EMBL/GenBank/DDBJ databases">
        <title>Microvirga ossetica sp. nov. a new species of rhizobia isolated from root nodules of the legume species Vicia alpestris Steven originated from North Ossetia region in the Caucasus.</title>
        <authorList>
            <person name="Safronova V.I."/>
            <person name="Kuznetsova I.G."/>
            <person name="Sazanova A.L."/>
            <person name="Belimov A."/>
            <person name="Andronov E."/>
            <person name="Osledkin Y.S."/>
            <person name="Onishchuk O.P."/>
            <person name="Kurchak O.N."/>
            <person name="Shaposhnikov A.I."/>
            <person name="Willems A."/>
            <person name="Tikhonovich I.A."/>
        </authorList>
    </citation>
    <scope>NUCLEOTIDE SEQUENCE [LARGE SCALE GENOMIC DNA]</scope>
    <source>
        <strain evidence="1">V5/3M</strain>
        <plasmid evidence="1">unnamed3</plasmid>
    </source>
</reference>
<evidence type="ECO:0008006" key="2">
    <source>
        <dbReference type="Google" id="ProtNLM"/>
    </source>
</evidence>
<sequence length="167" mass="18729">MEYDRFLVLRIREIHPGGWRGPALLFKHLLVVGETRHAEVDADGHVVLQPGSRGEIGQSRRILDLLAEAGADGAHHDAVIEEHQVHLRIAFGRCSLGENIGRRARHDDDLHAVCLLEIRKDILRVGFFEVAAIHADINSRRLHSALGYLSPNQFEDQHVRQTVKPAA</sequence>
<accession>A0A1B2EUD5</accession>
<proteinExistence type="predicted"/>
<gene>
    <name evidence="1" type="ORF">BB934_35550</name>
</gene>
<dbReference type="AlphaFoldDB" id="A0A1B2EUD5"/>
<keyword evidence="1" id="KW-0614">Plasmid</keyword>
<dbReference type="EMBL" id="CP016618">
    <property type="protein sequence ID" value="ANY83574.1"/>
    <property type="molecule type" value="Genomic_DNA"/>
</dbReference>
<geneLocation type="plasmid" evidence="1">
    <name>unnamed3</name>
</geneLocation>